<gene>
    <name evidence="2" type="ORF">WN944_019850</name>
</gene>
<comment type="caution">
    <text evidence="2">The sequence shown here is derived from an EMBL/GenBank/DDBJ whole genome shotgun (WGS) entry which is preliminary data.</text>
</comment>
<feature type="compositionally biased region" description="Basic and acidic residues" evidence="1">
    <location>
        <begin position="95"/>
        <end position="111"/>
    </location>
</feature>
<evidence type="ECO:0000313" key="2">
    <source>
        <dbReference type="EMBL" id="KAK9188447.1"/>
    </source>
</evidence>
<accession>A0AAP0QED8</accession>
<protein>
    <submittedName>
        <fullName evidence="2">Uncharacterized protein</fullName>
    </submittedName>
</protein>
<evidence type="ECO:0000256" key="1">
    <source>
        <dbReference type="SAM" id="MobiDB-lite"/>
    </source>
</evidence>
<dbReference type="EMBL" id="JBCGBO010000007">
    <property type="protein sequence ID" value="KAK9188447.1"/>
    <property type="molecule type" value="Genomic_DNA"/>
</dbReference>
<feature type="compositionally biased region" description="Basic and acidic residues" evidence="1">
    <location>
        <begin position="166"/>
        <end position="188"/>
    </location>
</feature>
<evidence type="ECO:0000313" key="3">
    <source>
        <dbReference type="Proteomes" id="UP001428341"/>
    </source>
</evidence>
<feature type="compositionally biased region" description="Polar residues" evidence="1">
    <location>
        <begin position="83"/>
        <end position="94"/>
    </location>
</feature>
<organism evidence="2 3">
    <name type="scientific">Citrus x changshan-huyou</name>
    <dbReference type="NCBI Taxonomy" id="2935761"/>
    <lineage>
        <taxon>Eukaryota</taxon>
        <taxon>Viridiplantae</taxon>
        <taxon>Streptophyta</taxon>
        <taxon>Embryophyta</taxon>
        <taxon>Tracheophyta</taxon>
        <taxon>Spermatophyta</taxon>
        <taxon>Magnoliopsida</taxon>
        <taxon>eudicotyledons</taxon>
        <taxon>Gunneridae</taxon>
        <taxon>Pentapetalae</taxon>
        <taxon>rosids</taxon>
        <taxon>malvids</taxon>
        <taxon>Sapindales</taxon>
        <taxon>Rutaceae</taxon>
        <taxon>Aurantioideae</taxon>
        <taxon>Citrus</taxon>
    </lineage>
</organism>
<dbReference type="Proteomes" id="UP001428341">
    <property type="component" value="Unassembled WGS sequence"/>
</dbReference>
<dbReference type="AlphaFoldDB" id="A0AAP0QED8"/>
<reference evidence="2 3" key="1">
    <citation type="submission" date="2024-05" db="EMBL/GenBank/DDBJ databases">
        <title>Haplotype-resolved chromosome-level genome assembly of Huyou (Citrus changshanensis).</title>
        <authorList>
            <person name="Miao C."/>
            <person name="Chen W."/>
            <person name="Wu Y."/>
            <person name="Wang L."/>
            <person name="Zhao S."/>
            <person name="Grierson D."/>
            <person name="Xu C."/>
            <person name="Chen K."/>
        </authorList>
    </citation>
    <scope>NUCLEOTIDE SEQUENCE [LARGE SCALE GENOMIC DNA]</scope>
    <source>
        <strain evidence="2">01-14</strain>
        <tissue evidence="2">Leaf</tissue>
    </source>
</reference>
<feature type="compositionally biased region" description="Basic and acidic residues" evidence="1">
    <location>
        <begin position="49"/>
        <end position="74"/>
    </location>
</feature>
<name>A0AAP0QED8_9ROSI</name>
<keyword evidence="3" id="KW-1185">Reference proteome</keyword>
<sequence>MDGRDSVHKDDTMEIIRKLRGLLWMDIWGYENALARIWNLLLAAFDKRDKEQVEEREKRREVVPAIAGEERGDRPAQPLCQLRNVQSQPKAQENSGRELQRVNKSSEEDSKGGSTRHQPDSDAGSPKGVEVVFSKLSEKSGQKLVCPAASEHVTEAWGSAAGIKNANEREFRDGNASNKNEKVKEKEFQCSQGSQAQPRGKKEKAKQ</sequence>
<proteinExistence type="predicted"/>
<feature type="region of interest" description="Disordered" evidence="1">
    <location>
        <begin position="49"/>
        <end position="207"/>
    </location>
</feature>